<sequence length="256" mass="23114">MSVRRASVSGLSGVAAKSLNYGFVVATGGTISDAGGYRYHTFLNSGTFAITSGNVIGECLLVGGGASGGTGTYGNGGLDNGHGAGSGGTLLMSMAVTPQSLTVTIANGGASQAGENTNGNAGGTTYLGQLYASGGASGGGMTGGTSGNGYTGGTGGAYAGGGGGGAGGNGGNQQSTYQGGVGGVGLSFPSYASFSANGGLLGGGGYGSAGSGSNAYGGGGPGSSAVANTGGGGGGAYGGGGSGAGGKGIVVVRYPI</sequence>
<evidence type="ECO:0000259" key="1">
    <source>
        <dbReference type="Pfam" id="PF21722"/>
    </source>
</evidence>
<dbReference type="PRINTS" id="PR01228">
    <property type="entry name" value="EGGSHELL"/>
</dbReference>
<dbReference type="Pfam" id="PF21722">
    <property type="entry name" value="Gly_rich_2"/>
    <property type="match status" value="1"/>
</dbReference>
<dbReference type="InterPro" id="IPR049304">
    <property type="entry name" value="Gly_rich_dom"/>
</dbReference>
<organism evidence="2">
    <name type="scientific">uncultured Caudovirales phage</name>
    <dbReference type="NCBI Taxonomy" id="2100421"/>
    <lineage>
        <taxon>Viruses</taxon>
        <taxon>Duplodnaviria</taxon>
        <taxon>Heunggongvirae</taxon>
        <taxon>Uroviricota</taxon>
        <taxon>Caudoviricetes</taxon>
        <taxon>Peduoviridae</taxon>
        <taxon>Maltschvirus</taxon>
        <taxon>Maltschvirus maltsch</taxon>
    </lineage>
</organism>
<dbReference type="EMBL" id="LR798244">
    <property type="protein sequence ID" value="CAB5216997.1"/>
    <property type="molecule type" value="Genomic_DNA"/>
</dbReference>
<reference evidence="2" key="1">
    <citation type="submission" date="2020-05" db="EMBL/GenBank/DDBJ databases">
        <authorList>
            <person name="Chiriac C."/>
            <person name="Salcher M."/>
            <person name="Ghai R."/>
            <person name="Kavagutti S V."/>
        </authorList>
    </citation>
    <scope>NUCLEOTIDE SEQUENCE</scope>
</reference>
<gene>
    <name evidence="2" type="ORF">UFOVP199_26</name>
</gene>
<accession>A0A6J7WHQ2</accession>
<protein>
    <recommendedName>
        <fullName evidence="1">Glycine-rich domain-containing protein</fullName>
    </recommendedName>
</protein>
<feature type="domain" description="Glycine-rich" evidence="1">
    <location>
        <begin position="46"/>
        <end position="254"/>
    </location>
</feature>
<proteinExistence type="predicted"/>
<evidence type="ECO:0000313" key="2">
    <source>
        <dbReference type="EMBL" id="CAB5216997.1"/>
    </source>
</evidence>
<name>A0A6J7WHQ2_9CAUD</name>